<accession>A0A7R9QQG5</accession>
<dbReference type="GO" id="GO:0012505">
    <property type="term" value="C:endomembrane system"/>
    <property type="evidence" value="ECO:0007669"/>
    <property type="project" value="UniProtKB-SubCell"/>
</dbReference>
<protein>
    <recommendedName>
        <fullName evidence="5">SUN domain-containing protein</fullName>
    </recommendedName>
</protein>
<gene>
    <name evidence="6" type="ORF">ONB1V03_LOCUS10019</name>
</gene>
<evidence type="ECO:0000259" key="5">
    <source>
        <dbReference type="PROSITE" id="PS51469"/>
    </source>
</evidence>
<dbReference type="GO" id="GO:0034975">
    <property type="term" value="P:protein folding in endoplasmic reticulum"/>
    <property type="evidence" value="ECO:0007669"/>
    <property type="project" value="TreeGrafter"/>
</dbReference>
<evidence type="ECO:0000256" key="4">
    <source>
        <dbReference type="ARBA" id="ARBA00023136"/>
    </source>
</evidence>
<sequence length="181" mass="19630">MGGHNGTGGTFGAQDERSVQRFPLQNTGFVKFIKVELLSHYGSEHFCPLSVVRVFGTSLFEEVERIDTLDANQLSTGAVSAVDEDESAIGEELVGEDTSGQNLFGSARDAVYDIVRKAAQALNGNQKEAPESTPNETNTGTEVFAAVVGQELHFYELHEPCVLEGKPLHRSLVLCAKRAFK</sequence>
<keyword evidence="4" id="KW-0472">Membrane</keyword>
<dbReference type="PANTHER" id="PTHR12953:SF0">
    <property type="entry name" value="SUN DOMAIN-CONTAINING OSSIFICATION FACTOR"/>
    <property type="match status" value="1"/>
</dbReference>
<evidence type="ECO:0000256" key="2">
    <source>
        <dbReference type="ARBA" id="ARBA00022692"/>
    </source>
</evidence>
<evidence type="ECO:0000313" key="7">
    <source>
        <dbReference type="Proteomes" id="UP000728032"/>
    </source>
</evidence>
<feature type="domain" description="SUN" evidence="5">
    <location>
        <begin position="1"/>
        <end position="59"/>
    </location>
</feature>
<reference evidence="6" key="1">
    <citation type="submission" date="2020-11" db="EMBL/GenBank/DDBJ databases">
        <authorList>
            <person name="Tran Van P."/>
        </authorList>
    </citation>
    <scope>NUCLEOTIDE SEQUENCE</scope>
</reference>
<dbReference type="GO" id="GO:0005737">
    <property type="term" value="C:cytoplasm"/>
    <property type="evidence" value="ECO:0007669"/>
    <property type="project" value="TreeGrafter"/>
</dbReference>
<dbReference type="InterPro" id="IPR012919">
    <property type="entry name" value="SUN_dom"/>
</dbReference>
<comment type="subcellular location">
    <subcellularLocation>
        <location evidence="1">Endomembrane system</location>
    </subcellularLocation>
</comment>
<dbReference type="EMBL" id="OC921392">
    <property type="protein sequence ID" value="CAD7653365.1"/>
    <property type="molecule type" value="Genomic_DNA"/>
</dbReference>
<keyword evidence="3" id="KW-1133">Transmembrane helix</keyword>
<keyword evidence="2" id="KW-0812">Transmembrane</keyword>
<dbReference type="AlphaFoldDB" id="A0A7R9QQG5"/>
<dbReference type="PROSITE" id="PS51469">
    <property type="entry name" value="SUN"/>
    <property type="match status" value="1"/>
</dbReference>
<evidence type="ECO:0000256" key="3">
    <source>
        <dbReference type="ARBA" id="ARBA00022989"/>
    </source>
</evidence>
<evidence type="ECO:0000256" key="1">
    <source>
        <dbReference type="ARBA" id="ARBA00004308"/>
    </source>
</evidence>
<name>A0A7R9QQG5_9ACAR</name>
<dbReference type="InterPro" id="IPR045120">
    <property type="entry name" value="Suco/Slp1-like"/>
</dbReference>
<evidence type="ECO:0000313" key="6">
    <source>
        <dbReference type="EMBL" id="CAD7653365.1"/>
    </source>
</evidence>
<dbReference type="GO" id="GO:0016020">
    <property type="term" value="C:membrane"/>
    <property type="evidence" value="ECO:0007669"/>
    <property type="project" value="InterPro"/>
</dbReference>
<dbReference type="OrthoDB" id="266334at2759"/>
<dbReference type="Pfam" id="PF07738">
    <property type="entry name" value="Sad1_UNC"/>
    <property type="match status" value="1"/>
</dbReference>
<proteinExistence type="predicted"/>
<keyword evidence="7" id="KW-1185">Reference proteome</keyword>
<dbReference type="Proteomes" id="UP000728032">
    <property type="component" value="Unassembled WGS sequence"/>
</dbReference>
<organism evidence="6">
    <name type="scientific">Oppiella nova</name>
    <dbReference type="NCBI Taxonomy" id="334625"/>
    <lineage>
        <taxon>Eukaryota</taxon>
        <taxon>Metazoa</taxon>
        <taxon>Ecdysozoa</taxon>
        <taxon>Arthropoda</taxon>
        <taxon>Chelicerata</taxon>
        <taxon>Arachnida</taxon>
        <taxon>Acari</taxon>
        <taxon>Acariformes</taxon>
        <taxon>Sarcoptiformes</taxon>
        <taxon>Oribatida</taxon>
        <taxon>Brachypylina</taxon>
        <taxon>Oppioidea</taxon>
        <taxon>Oppiidae</taxon>
        <taxon>Oppiella</taxon>
    </lineage>
</organism>
<dbReference type="PANTHER" id="PTHR12953">
    <property type="entry name" value="MEMBRANE PROTEIN CH1 RELATED"/>
    <property type="match status" value="1"/>
</dbReference>
<dbReference type="EMBL" id="CAJPVJ010006567">
    <property type="protein sequence ID" value="CAG2170552.1"/>
    <property type="molecule type" value="Genomic_DNA"/>
</dbReference>